<accession>A0A2K8L0L3</accession>
<name>A0A2K8L0L3_MARES</name>
<dbReference type="AlphaFoldDB" id="A0A2K8L0L3"/>
<organism evidence="2 3">
    <name type="scientific">Mariprofundus aestuarium</name>
    <dbReference type="NCBI Taxonomy" id="1921086"/>
    <lineage>
        <taxon>Bacteria</taxon>
        <taxon>Pseudomonadati</taxon>
        <taxon>Pseudomonadota</taxon>
        <taxon>Candidatius Mariprofundia</taxon>
        <taxon>Mariprofundales</taxon>
        <taxon>Mariprofundaceae</taxon>
        <taxon>Mariprofundus</taxon>
    </lineage>
</organism>
<reference evidence="2 3" key="1">
    <citation type="submission" date="2016-12" db="EMBL/GenBank/DDBJ databases">
        <title>Isolation and genomic insights into novel planktonic Zetaproteobacteria from stratified waters of the Chesapeake Bay.</title>
        <authorList>
            <person name="McAllister S.M."/>
            <person name="Kato S."/>
            <person name="Chan C.S."/>
            <person name="Chiu B.K."/>
            <person name="Field E.K."/>
        </authorList>
    </citation>
    <scope>NUCLEOTIDE SEQUENCE [LARGE SCALE GENOMIC DNA]</scope>
    <source>
        <strain evidence="2 3">CP-5</strain>
    </source>
</reference>
<dbReference type="Proteomes" id="UP000231701">
    <property type="component" value="Chromosome"/>
</dbReference>
<keyword evidence="1" id="KW-1133">Transmembrane helix</keyword>
<dbReference type="OrthoDB" id="5287968at2"/>
<keyword evidence="1" id="KW-0812">Transmembrane</keyword>
<keyword evidence="3" id="KW-1185">Reference proteome</keyword>
<dbReference type="EMBL" id="CP018799">
    <property type="protein sequence ID" value="ATX80763.1"/>
    <property type="molecule type" value="Genomic_DNA"/>
</dbReference>
<dbReference type="RefSeq" id="WP_100278495.1">
    <property type="nucleotide sequence ID" value="NZ_CP018799.1"/>
</dbReference>
<dbReference type="KEGG" id="maes:Ga0123461_2363"/>
<evidence type="ECO:0000313" key="2">
    <source>
        <dbReference type="EMBL" id="ATX80763.1"/>
    </source>
</evidence>
<evidence type="ECO:0000256" key="1">
    <source>
        <dbReference type="SAM" id="Phobius"/>
    </source>
</evidence>
<gene>
    <name evidence="2" type="ORF">Ga0123461_2363</name>
</gene>
<evidence type="ECO:0000313" key="3">
    <source>
        <dbReference type="Proteomes" id="UP000231701"/>
    </source>
</evidence>
<proteinExistence type="predicted"/>
<protein>
    <submittedName>
        <fullName evidence="2">Uncharacterized protein</fullName>
    </submittedName>
</protein>
<sequence length="912" mass="99902">MFRHPVGIFPPGARWYLASIAILALLCVAMHLSLQIKAQKQAEAAIHNWADAAEVKIGDVRYHLLRNGLILKKIEIKRGNDSLSIDHILVSANPTLLTGEAPRLGSVVISGLQAELHHSGQLNAWQHDKKLQRIWQAANTLQVDDGTLMLYLADESAAPLIIDAIQLRQQVQGEVRTISLSSQFHGAPVQAQWIRSGTSHWSSKGEVSWQEIDASLLTATIGTGPSFGYLSGEVQWSSGSEAEKPEALSLSGKVTLDPEEEGDASYVSTLKLNGTQSDDSWDVAINSSGWPLDSWGAYLPEIEGRQLQGGVLDGELLLHRSDAGLLFSSSKGVLHNIIYAPIAGSESENWGVESLYYRDAKLDSEHRKLSVTTLKLSRPAITLQPLIRKNRRSSPAPLWSIHAEAVDIDALNVLIDLPEGDIQLSGLSGTCTLTSKGMTDIKLKSVAGNDSDDPEWAIQGEVLRQGGTLNAAKLDVQAKHIPLTQLRPLLPLKSSQSSPLILDGTTSLSVNALLNRGEWLLHGKATSENPYLAHAGNRWMAESISTRFGPVGTGLKKQHVDSLTAEGWHYIATLIPLSLQTAGQDAAARSDQEKTWWTESLVAGKWDIDDIRWKNGKISVGQPDSYWVTNAEFGLSPLAANRPSRVSLRGEMGGGVLMLDGKWSPLSEPMRFLGKISLESATPLFLSEWMTASGMPKPVRGRISASLNVENGEEPGHYTGKVSLNLERPLAEHEVTANDPMISRTGFNTIDLLSRLAEGNEQINLQFPVSGNWNGEPLDLQLLGLSLQQVLRDSAEKSATVISTSRSGKKRVETRIRLHERGGLSLNERIRLLKVVKKMKANPKLVVDLVPKWTGEAIDFESMQRIQYTHYLIGRFFDYRGISKQRVFPSAPTAQDHAGEIASIWVVLSTRK</sequence>
<feature type="transmembrane region" description="Helical" evidence="1">
    <location>
        <begin position="15"/>
        <end position="34"/>
    </location>
</feature>
<keyword evidence="1" id="KW-0472">Membrane</keyword>